<protein>
    <submittedName>
        <fullName evidence="1">Uncharacterized protein</fullName>
    </submittedName>
</protein>
<name>A0A8B6DN77_MYTGA</name>
<sequence>MDNTRKRNIKYVQGETPTCLLVNKAQFWKLECIHEETAYYEVELSKVKIRVDLPIQLGYMILQYAKLRMLELYYDFMDVYIDRSQFELMETDNDSIYTSFSGSCLSDVIKPSMKEKYQHGLTGFCNRQDVEADNTVHWFPIICCYMHAKYDKRTPGLFKLEFEGDEMIGLCSKSYIVSNPEESREENRVKLSCKGVNKNTIVNPLDMFRSVPQTRRSKSSINMGFRPKNNTIFTYRQEKIDWNYLYIKRADGIHTDPLDITLCTLYIQDVRIRPSTLSGDKRMELGKDDRYTDLGECYKTYQRRHKPTLVAVAQHL</sequence>
<evidence type="ECO:0000313" key="2">
    <source>
        <dbReference type="Proteomes" id="UP000596742"/>
    </source>
</evidence>
<proteinExistence type="predicted"/>
<evidence type="ECO:0000313" key="1">
    <source>
        <dbReference type="EMBL" id="VDI21336.1"/>
    </source>
</evidence>
<dbReference type="EMBL" id="UYJE01003669">
    <property type="protein sequence ID" value="VDI21336.1"/>
    <property type="molecule type" value="Genomic_DNA"/>
</dbReference>
<dbReference type="SUPFAM" id="SSF56672">
    <property type="entry name" value="DNA/RNA polymerases"/>
    <property type="match status" value="1"/>
</dbReference>
<keyword evidence="2" id="KW-1185">Reference proteome</keyword>
<comment type="caution">
    <text evidence="1">The sequence shown here is derived from an EMBL/GenBank/DDBJ whole genome shotgun (WGS) entry which is preliminary data.</text>
</comment>
<accession>A0A8B6DN77</accession>
<dbReference type="AlphaFoldDB" id="A0A8B6DN77"/>
<dbReference type="Proteomes" id="UP000596742">
    <property type="component" value="Unassembled WGS sequence"/>
</dbReference>
<dbReference type="PANTHER" id="PTHR33206:SF1">
    <property type="entry name" value="DNA-DIRECTED DNA POLYMERASE"/>
    <property type="match status" value="1"/>
</dbReference>
<dbReference type="PANTHER" id="PTHR33206">
    <property type="entry name" value="PROTEIN CBG10425"/>
    <property type="match status" value="1"/>
</dbReference>
<reference evidence="1" key="1">
    <citation type="submission" date="2018-11" db="EMBL/GenBank/DDBJ databases">
        <authorList>
            <person name="Alioto T."/>
            <person name="Alioto T."/>
        </authorList>
    </citation>
    <scope>NUCLEOTIDE SEQUENCE</scope>
</reference>
<gene>
    <name evidence="1" type="ORF">MGAL_10B088470</name>
</gene>
<dbReference type="OrthoDB" id="6153129at2759"/>
<dbReference type="InterPro" id="IPR043502">
    <property type="entry name" value="DNA/RNA_pol_sf"/>
</dbReference>
<organism evidence="1 2">
    <name type="scientific">Mytilus galloprovincialis</name>
    <name type="common">Mediterranean mussel</name>
    <dbReference type="NCBI Taxonomy" id="29158"/>
    <lineage>
        <taxon>Eukaryota</taxon>
        <taxon>Metazoa</taxon>
        <taxon>Spiralia</taxon>
        <taxon>Lophotrochozoa</taxon>
        <taxon>Mollusca</taxon>
        <taxon>Bivalvia</taxon>
        <taxon>Autobranchia</taxon>
        <taxon>Pteriomorphia</taxon>
        <taxon>Mytilida</taxon>
        <taxon>Mytiloidea</taxon>
        <taxon>Mytilidae</taxon>
        <taxon>Mytilinae</taxon>
        <taxon>Mytilus</taxon>
    </lineage>
</organism>